<feature type="transmembrane region" description="Helical" evidence="1">
    <location>
        <begin position="32"/>
        <end position="49"/>
    </location>
</feature>
<keyword evidence="1" id="KW-1133">Transmembrane helix</keyword>
<evidence type="ECO:0000256" key="1">
    <source>
        <dbReference type="SAM" id="Phobius"/>
    </source>
</evidence>
<sequence length="70" mass="8469">MLEIGRGVGDRAQELGIHRLENDEFPAPIHRLPWWFCAFPYSLLIFIYDEVRKFILRRRPGGWVEQETYY</sequence>
<accession>A0A401REG5</accession>
<name>A0A401REG5_CHIPU</name>
<protein>
    <recommendedName>
        <fullName evidence="4">Cation-transporting P-type ATPase C-terminal domain-containing protein</fullName>
    </recommendedName>
</protein>
<dbReference type="Gene3D" id="1.20.1110.10">
    <property type="entry name" value="Calcium-transporting ATPase, transmembrane domain"/>
    <property type="match status" value="1"/>
</dbReference>
<reference evidence="2 3" key="1">
    <citation type="journal article" date="2018" name="Nat. Ecol. Evol.">
        <title>Shark genomes provide insights into elasmobranch evolution and the origin of vertebrates.</title>
        <authorList>
            <person name="Hara Y"/>
            <person name="Yamaguchi K"/>
            <person name="Onimaru K"/>
            <person name="Kadota M"/>
            <person name="Koyanagi M"/>
            <person name="Keeley SD"/>
            <person name="Tatsumi K"/>
            <person name="Tanaka K"/>
            <person name="Motone F"/>
            <person name="Kageyama Y"/>
            <person name="Nozu R"/>
            <person name="Adachi N"/>
            <person name="Nishimura O"/>
            <person name="Nakagawa R"/>
            <person name="Tanegashima C"/>
            <person name="Kiyatake I"/>
            <person name="Matsumoto R"/>
            <person name="Murakumo K"/>
            <person name="Nishida K"/>
            <person name="Terakita A"/>
            <person name="Kuratani S"/>
            <person name="Sato K"/>
            <person name="Hyodo S Kuraku.S."/>
        </authorList>
    </citation>
    <scope>NUCLEOTIDE SEQUENCE [LARGE SCALE GENOMIC DNA]</scope>
</reference>
<dbReference type="Proteomes" id="UP000287033">
    <property type="component" value="Unassembled WGS sequence"/>
</dbReference>
<comment type="caution">
    <text evidence="2">The sequence shown here is derived from an EMBL/GenBank/DDBJ whole genome shotgun (WGS) entry which is preliminary data.</text>
</comment>
<keyword evidence="1" id="KW-0472">Membrane</keyword>
<proteinExistence type="predicted"/>
<dbReference type="EMBL" id="BEZZ01009047">
    <property type="protein sequence ID" value="GCC16476.1"/>
    <property type="molecule type" value="Genomic_DNA"/>
</dbReference>
<dbReference type="STRING" id="137246.A0A401REG5"/>
<gene>
    <name evidence="2" type="ORF">chiPu_0022579</name>
</gene>
<evidence type="ECO:0000313" key="2">
    <source>
        <dbReference type="EMBL" id="GCC16476.1"/>
    </source>
</evidence>
<evidence type="ECO:0000313" key="3">
    <source>
        <dbReference type="Proteomes" id="UP000287033"/>
    </source>
</evidence>
<keyword evidence="3" id="KW-1185">Reference proteome</keyword>
<keyword evidence="1" id="KW-0812">Transmembrane</keyword>
<organism evidence="2 3">
    <name type="scientific">Chiloscyllium punctatum</name>
    <name type="common">Brownbanded bambooshark</name>
    <name type="synonym">Hemiscyllium punctatum</name>
    <dbReference type="NCBI Taxonomy" id="137246"/>
    <lineage>
        <taxon>Eukaryota</taxon>
        <taxon>Metazoa</taxon>
        <taxon>Chordata</taxon>
        <taxon>Craniata</taxon>
        <taxon>Vertebrata</taxon>
        <taxon>Chondrichthyes</taxon>
        <taxon>Elasmobranchii</taxon>
        <taxon>Galeomorphii</taxon>
        <taxon>Galeoidea</taxon>
        <taxon>Orectolobiformes</taxon>
        <taxon>Hemiscylliidae</taxon>
        <taxon>Chiloscyllium</taxon>
    </lineage>
</organism>
<dbReference type="OrthoDB" id="3352408at2759"/>
<evidence type="ECO:0008006" key="4">
    <source>
        <dbReference type="Google" id="ProtNLM"/>
    </source>
</evidence>
<dbReference type="AlphaFoldDB" id="A0A401REG5"/>